<keyword evidence="3" id="KW-1185">Reference proteome</keyword>
<dbReference type="PANTHER" id="PTHR30283:SF4">
    <property type="entry name" value="PEROXIDE STRESS RESISTANCE PROTEIN YAAA"/>
    <property type="match status" value="1"/>
</dbReference>
<reference evidence="2 3" key="1">
    <citation type="submission" date="2020-08" db="EMBL/GenBank/DDBJ databases">
        <title>Genomic Encyclopedia of Type Strains, Phase IV (KMG-IV): sequencing the most valuable type-strain genomes for metagenomic binning, comparative biology and taxonomic classification.</title>
        <authorList>
            <person name="Goeker M."/>
        </authorList>
    </citation>
    <scope>NUCLEOTIDE SEQUENCE [LARGE SCALE GENOMIC DNA]</scope>
    <source>
        <strain evidence="2 3">DSM 27471</strain>
    </source>
</reference>
<protein>
    <recommendedName>
        <fullName evidence="1">UPF0246 protein FHX64_000041</fullName>
    </recommendedName>
</protein>
<dbReference type="HAMAP" id="MF_00652">
    <property type="entry name" value="UPF0246"/>
    <property type="match status" value="1"/>
</dbReference>
<dbReference type="InterPro" id="IPR005583">
    <property type="entry name" value="YaaA"/>
</dbReference>
<evidence type="ECO:0000256" key="1">
    <source>
        <dbReference type="HAMAP-Rule" id="MF_00652"/>
    </source>
</evidence>
<dbReference type="Pfam" id="PF03883">
    <property type="entry name" value="H2O2_YaaD"/>
    <property type="match status" value="1"/>
</dbReference>
<dbReference type="PANTHER" id="PTHR30283">
    <property type="entry name" value="PEROXIDE STRESS RESPONSE PROTEIN YAAA"/>
    <property type="match status" value="1"/>
</dbReference>
<evidence type="ECO:0000313" key="3">
    <source>
        <dbReference type="Proteomes" id="UP000544222"/>
    </source>
</evidence>
<accession>A0A7W5DPF0</accession>
<proteinExistence type="inferred from homology"/>
<evidence type="ECO:0000313" key="2">
    <source>
        <dbReference type="EMBL" id="MBB3185878.1"/>
    </source>
</evidence>
<dbReference type="GO" id="GO:0033194">
    <property type="term" value="P:response to hydroperoxide"/>
    <property type="evidence" value="ECO:0007669"/>
    <property type="project" value="TreeGrafter"/>
</dbReference>
<dbReference type="Proteomes" id="UP000544222">
    <property type="component" value="Unassembled WGS sequence"/>
</dbReference>
<gene>
    <name evidence="2" type="ORF">FHX64_000041</name>
</gene>
<dbReference type="EMBL" id="JACHYB010000001">
    <property type="protein sequence ID" value="MBB3185878.1"/>
    <property type="molecule type" value="Genomic_DNA"/>
</dbReference>
<name>A0A7W5DPF0_9PORP</name>
<comment type="similarity">
    <text evidence="1">Belongs to the UPF0246 family.</text>
</comment>
<comment type="caution">
    <text evidence="2">The sequence shown here is derived from an EMBL/GenBank/DDBJ whole genome shotgun (WGS) entry which is preliminary data.</text>
</comment>
<dbReference type="AlphaFoldDB" id="A0A7W5DPF0"/>
<dbReference type="GO" id="GO:0005829">
    <property type="term" value="C:cytosol"/>
    <property type="evidence" value="ECO:0007669"/>
    <property type="project" value="TreeGrafter"/>
</dbReference>
<sequence>MNFKPIDTIVRVTQPQFSNEAYSIMQQLISFSASDISKLEHLSFKLAYAAFEFNQQFFNANQIVKPAIFTYSGTVFDKLNPYLFTTAQLLFVEKHLRIFSALYGLLRPFDLIHPYRLDMHNGLIDDLYSFWSDKVTTSAMEALMDDDCILINLASAEYFEMLTTSYFSQNCQILTPIFKQEKRGKLLVNSFKSKEARGLMTRFIIENQISDPEYLKGFMEQGYAFSQDLSANDEWIFIR</sequence>
<organism evidence="2 3">
    <name type="scientific">Microbacter margulisiae</name>
    <dbReference type="NCBI Taxonomy" id="1350067"/>
    <lineage>
        <taxon>Bacteria</taxon>
        <taxon>Pseudomonadati</taxon>
        <taxon>Bacteroidota</taxon>
        <taxon>Bacteroidia</taxon>
        <taxon>Bacteroidales</taxon>
        <taxon>Porphyromonadaceae</taxon>
        <taxon>Microbacter</taxon>
    </lineage>
</organism>